<gene>
    <name evidence="6" type="ORF">TALK_06535</name>
</gene>
<dbReference type="Pfam" id="PF00356">
    <property type="entry name" value="LacI"/>
    <property type="match status" value="1"/>
</dbReference>
<dbReference type="CDD" id="cd06278">
    <property type="entry name" value="PBP1_LacI-like"/>
    <property type="match status" value="1"/>
</dbReference>
<evidence type="ECO:0000313" key="6">
    <source>
        <dbReference type="EMBL" id="OSQ49225.1"/>
    </source>
</evidence>
<dbReference type="Gene3D" id="3.40.50.2300">
    <property type="match status" value="2"/>
</dbReference>
<dbReference type="RefSeq" id="WP_085617055.1">
    <property type="nucleotide sequence ID" value="NZ_JBLXAE010000012.1"/>
</dbReference>
<keyword evidence="7" id="KW-1185">Reference proteome</keyword>
<evidence type="ECO:0000313" key="7">
    <source>
        <dbReference type="Proteomes" id="UP000193396"/>
    </source>
</evidence>
<feature type="domain" description="HTH lacI-type" evidence="5">
    <location>
        <begin position="9"/>
        <end position="63"/>
    </location>
</feature>
<evidence type="ECO:0000256" key="1">
    <source>
        <dbReference type="ARBA" id="ARBA00022491"/>
    </source>
</evidence>
<dbReference type="Gene3D" id="1.10.260.40">
    <property type="entry name" value="lambda repressor-like DNA-binding domains"/>
    <property type="match status" value="1"/>
</dbReference>
<keyword evidence="2" id="KW-0805">Transcription regulation</keyword>
<dbReference type="SMART" id="SM00354">
    <property type="entry name" value="HTH_LACI"/>
    <property type="match status" value="1"/>
</dbReference>
<dbReference type="GO" id="GO:0000976">
    <property type="term" value="F:transcription cis-regulatory region binding"/>
    <property type="evidence" value="ECO:0007669"/>
    <property type="project" value="TreeGrafter"/>
</dbReference>
<keyword evidence="3" id="KW-0238">DNA-binding</keyword>
<evidence type="ECO:0000256" key="2">
    <source>
        <dbReference type="ARBA" id="ARBA00023015"/>
    </source>
</evidence>
<dbReference type="SUPFAM" id="SSF53822">
    <property type="entry name" value="Periplasmic binding protein-like I"/>
    <property type="match status" value="1"/>
</dbReference>
<sequence>MTPPLGKAATSYDVAILAGVSRSAVSRAFTDGASISTETRKRVMAAAKELGYHVNFLARSLQSRRSSLVGVVASAAESPFRAKQIKITAAELVRRGYCPILLSAETPDDIDNLTSSLFSYNVAGMIITSGTPPESIIAECNRLSIPVVLVNREANVTGADQVSMDINQGGQLAFDLLKSAGVQKFCAISPRIPTYSVNGRIDAYVSRCQKENVPLQMVEIDGQSYASGLHAADQIAAHLDKIDGVFCGTDLIGLGVMDGLRYRHGLRIPEDIQILGFDDIDQTGWLSYNLSTIRQNAGKLVKAAVDAMQQRLEAPASAYQQHIIAVEPVLRATTRK</sequence>
<dbReference type="EMBL" id="JFKB01000003">
    <property type="protein sequence ID" value="OSQ49225.1"/>
    <property type="molecule type" value="Genomic_DNA"/>
</dbReference>
<dbReference type="AlphaFoldDB" id="A0A1Y2LE91"/>
<keyword evidence="4" id="KW-0804">Transcription</keyword>
<comment type="caution">
    <text evidence="6">The sequence shown here is derived from an EMBL/GenBank/DDBJ whole genome shotgun (WGS) entry which is preliminary data.</text>
</comment>
<protein>
    <recommendedName>
        <fullName evidence="5">HTH lacI-type domain-containing protein</fullName>
    </recommendedName>
</protein>
<evidence type="ECO:0000259" key="5">
    <source>
        <dbReference type="PROSITE" id="PS50932"/>
    </source>
</evidence>
<dbReference type="InterPro" id="IPR028082">
    <property type="entry name" value="Peripla_BP_I"/>
</dbReference>
<organism evidence="6 7">
    <name type="scientific">Thalassospira alkalitolerans</name>
    <dbReference type="NCBI Taxonomy" id="1293890"/>
    <lineage>
        <taxon>Bacteria</taxon>
        <taxon>Pseudomonadati</taxon>
        <taxon>Pseudomonadota</taxon>
        <taxon>Alphaproteobacteria</taxon>
        <taxon>Rhodospirillales</taxon>
        <taxon>Thalassospiraceae</taxon>
        <taxon>Thalassospira</taxon>
    </lineage>
</organism>
<dbReference type="InterPro" id="IPR000843">
    <property type="entry name" value="HTH_LacI"/>
</dbReference>
<dbReference type="PANTHER" id="PTHR30146">
    <property type="entry name" value="LACI-RELATED TRANSCRIPTIONAL REPRESSOR"/>
    <property type="match status" value="1"/>
</dbReference>
<dbReference type="OrthoDB" id="8433438at2"/>
<dbReference type="GO" id="GO:0003700">
    <property type="term" value="F:DNA-binding transcription factor activity"/>
    <property type="evidence" value="ECO:0007669"/>
    <property type="project" value="TreeGrafter"/>
</dbReference>
<dbReference type="Pfam" id="PF13377">
    <property type="entry name" value="Peripla_BP_3"/>
    <property type="match status" value="1"/>
</dbReference>
<dbReference type="PROSITE" id="PS50932">
    <property type="entry name" value="HTH_LACI_2"/>
    <property type="match status" value="1"/>
</dbReference>
<dbReference type="InterPro" id="IPR010982">
    <property type="entry name" value="Lambda_DNA-bd_dom_sf"/>
</dbReference>
<proteinExistence type="predicted"/>
<dbReference type="STRING" id="1293890.TALK_06535"/>
<dbReference type="Proteomes" id="UP000193396">
    <property type="component" value="Unassembled WGS sequence"/>
</dbReference>
<reference evidence="6 7" key="1">
    <citation type="submission" date="2014-03" db="EMBL/GenBank/DDBJ databases">
        <title>The draft genome sequence of Thalassospira alkalitolerans JCM 18968.</title>
        <authorList>
            <person name="Lai Q."/>
            <person name="Shao Z."/>
        </authorList>
    </citation>
    <scope>NUCLEOTIDE SEQUENCE [LARGE SCALE GENOMIC DNA]</scope>
    <source>
        <strain evidence="6 7">JCM 18968</strain>
    </source>
</reference>
<dbReference type="InterPro" id="IPR046335">
    <property type="entry name" value="LacI/GalR-like_sensor"/>
</dbReference>
<evidence type="ECO:0000256" key="3">
    <source>
        <dbReference type="ARBA" id="ARBA00023125"/>
    </source>
</evidence>
<keyword evidence="1" id="KW-0678">Repressor</keyword>
<name>A0A1Y2LE91_9PROT</name>
<dbReference type="PANTHER" id="PTHR30146:SF95">
    <property type="entry name" value="RIBOSE OPERON REPRESSOR"/>
    <property type="match status" value="1"/>
</dbReference>
<accession>A0A1Y2LE91</accession>
<dbReference type="SUPFAM" id="SSF47413">
    <property type="entry name" value="lambda repressor-like DNA-binding domains"/>
    <property type="match status" value="1"/>
</dbReference>
<dbReference type="CDD" id="cd01392">
    <property type="entry name" value="HTH_LacI"/>
    <property type="match status" value="1"/>
</dbReference>
<evidence type="ECO:0000256" key="4">
    <source>
        <dbReference type="ARBA" id="ARBA00023163"/>
    </source>
</evidence>